<name>A0A172YEZ5_9GAMM</name>
<accession>A0A172YEZ5</accession>
<gene>
    <name evidence="2" type="ORF">A5892_10505</name>
</gene>
<evidence type="ECO:0000313" key="3">
    <source>
        <dbReference type="Proteomes" id="UP000077875"/>
    </source>
</evidence>
<feature type="chain" id="PRO_5008004654" description="MBL fold metallo-hydrolase" evidence="1">
    <location>
        <begin position="37"/>
        <end position="268"/>
    </location>
</feature>
<dbReference type="EMBL" id="CP015243">
    <property type="protein sequence ID" value="ANF57840.1"/>
    <property type="molecule type" value="Genomic_DNA"/>
</dbReference>
<feature type="signal peptide" evidence="1">
    <location>
        <begin position="1"/>
        <end position="36"/>
    </location>
</feature>
<evidence type="ECO:0008006" key="4">
    <source>
        <dbReference type="Google" id="ProtNLM"/>
    </source>
</evidence>
<keyword evidence="3" id="KW-1185">Reference proteome</keyword>
<dbReference type="InterPro" id="IPR050114">
    <property type="entry name" value="UPF0173_UPF0282_UlaG_hydrolase"/>
</dbReference>
<evidence type="ECO:0000313" key="2">
    <source>
        <dbReference type="EMBL" id="ANF57840.1"/>
    </source>
</evidence>
<sequence length="268" mass="29295">MVYLKRGPTLVHRTYRCLIAWACGTLLFCAAAFADAAAQPSQRTIDKFRSASGDITVSPVRQMSVVIEGPGGVIYTDPTGGLARYSDYPAPDVILISHEHDEHFDADTLAAIVGPDTQLVVPPYVMQRLPVGLRGAAVSLANGEKSDFGSIEVEAIPAYGINGRSERWHPRGRGNGYVLTVDGRRIYVAGSTDATPEMLQLSDIYLALLPLYPPYALGPDAAVRAVLTLMPEFTYIYQYRSVRTRNEFLRKIESASTESNIIARNIDS</sequence>
<evidence type="ECO:0000256" key="1">
    <source>
        <dbReference type="SAM" id="SignalP"/>
    </source>
</evidence>
<protein>
    <recommendedName>
        <fullName evidence="4">MBL fold metallo-hydrolase</fullName>
    </recommendedName>
</protein>
<dbReference type="Pfam" id="PF13483">
    <property type="entry name" value="Lactamase_B_3"/>
    <property type="match status" value="1"/>
</dbReference>
<dbReference type="InterPro" id="IPR036866">
    <property type="entry name" value="RibonucZ/Hydroxyglut_hydro"/>
</dbReference>
<dbReference type="PANTHER" id="PTHR43546">
    <property type="entry name" value="UPF0173 METAL-DEPENDENT HYDROLASE MJ1163-RELATED"/>
    <property type="match status" value="1"/>
</dbReference>
<dbReference type="KEGG" id="haa:A5892_10505"/>
<dbReference type="SUPFAM" id="SSF56281">
    <property type="entry name" value="Metallo-hydrolase/oxidoreductase"/>
    <property type="match status" value="1"/>
</dbReference>
<dbReference type="AlphaFoldDB" id="A0A172YEZ5"/>
<keyword evidence="1" id="KW-0732">Signal</keyword>
<dbReference type="PANTHER" id="PTHR43546:SF3">
    <property type="entry name" value="UPF0173 METAL-DEPENDENT HYDROLASE MJ1163"/>
    <property type="match status" value="1"/>
</dbReference>
<dbReference type="Proteomes" id="UP000077875">
    <property type="component" value="Chromosome"/>
</dbReference>
<organism evidence="2 3">
    <name type="scientific">Halotalea alkalilenta</name>
    <dbReference type="NCBI Taxonomy" id="376489"/>
    <lineage>
        <taxon>Bacteria</taxon>
        <taxon>Pseudomonadati</taxon>
        <taxon>Pseudomonadota</taxon>
        <taxon>Gammaproteobacteria</taxon>
        <taxon>Oceanospirillales</taxon>
        <taxon>Halomonadaceae</taxon>
        <taxon>Halotalea</taxon>
    </lineage>
</organism>
<reference evidence="2 3" key="1">
    <citation type="submission" date="2016-04" db="EMBL/GenBank/DDBJ databases">
        <title>Complete Genome Sequence of Halotalea alkalilenta IHB B 13600.</title>
        <authorList>
            <person name="Swarnkar M.K."/>
            <person name="Sharma A."/>
            <person name="Kaushal K."/>
            <person name="Soni R."/>
            <person name="Rana S."/>
            <person name="Singh A.K."/>
            <person name="Gulati A."/>
        </authorList>
    </citation>
    <scope>NUCLEOTIDE SEQUENCE [LARGE SCALE GENOMIC DNA]</scope>
    <source>
        <strain evidence="2 3">IHB B 13600</strain>
    </source>
</reference>
<proteinExistence type="predicted"/>
<dbReference type="Gene3D" id="3.60.15.10">
    <property type="entry name" value="Ribonuclease Z/Hydroxyacylglutathione hydrolase-like"/>
    <property type="match status" value="1"/>
</dbReference>
<dbReference type="RefSeq" id="WP_064122763.1">
    <property type="nucleotide sequence ID" value="NZ_CP015243.1"/>
</dbReference>